<organism evidence="1">
    <name type="scientific">hydrothermal vent metagenome</name>
    <dbReference type="NCBI Taxonomy" id="652676"/>
    <lineage>
        <taxon>unclassified sequences</taxon>
        <taxon>metagenomes</taxon>
        <taxon>ecological metagenomes</taxon>
    </lineage>
</organism>
<sequence>MKFDFNNISKLKLNELNAPDKGCVVFFCRILCQDEVKIRRTSIDLLEYFFDLEFEKRTLDNQWCELSESKAVELIEHILEKRICYSTPSVVFDKISKDIATWFISMFSTQKKFFTNHEYSDDFSSAICCDHIWGVLENGIIVFDEMRIGILWVNDYD</sequence>
<evidence type="ECO:0000313" key="1">
    <source>
        <dbReference type="EMBL" id="VAW76001.1"/>
    </source>
</evidence>
<accession>A0A3B0Y8R4</accession>
<protein>
    <submittedName>
        <fullName evidence="1">Uncharacterized protein</fullName>
    </submittedName>
</protein>
<gene>
    <name evidence="1" type="ORF">MNBD_GAMMA12-2668</name>
</gene>
<dbReference type="EMBL" id="UOFL01000096">
    <property type="protein sequence ID" value="VAW76001.1"/>
    <property type="molecule type" value="Genomic_DNA"/>
</dbReference>
<reference evidence="1" key="1">
    <citation type="submission" date="2018-06" db="EMBL/GenBank/DDBJ databases">
        <authorList>
            <person name="Zhirakovskaya E."/>
        </authorList>
    </citation>
    <scope>NUCLEOTIDE SEQUENCE</scope>
</reference>
<name>A0A3B0Y8R4_9ZZZZ</name>
<proteinExistence type="predicted"/>
<dbReference type="AlphaFoldDB" id="A0A3B0Y8R4"/>